<sequence>MNKYLREIEIHLSKHFGKEAAFQFATDTKEISDYLYKTLKKNVTGNFGKIVVKLSRKEVLDEWKSPKYIDDVLSGVFIIQLPFEYDTYCCASIENKKAMVSKILQKEIATLPKQCGIDKENALKYLKNALNKAGYY</sequence>
<accession>A0ABT3A9Z7</accession>
<evidence type="ECO:0000313" key="1">
    <source>
        <dbReference type="EMBL" id="MCV2885501.1"/>
    </source>
</evidence>
<proteinExistence type="predicted"/>
<dbReference type="Proteomes" id="UP001652504">
    <property type="component" value="Unassembled WGS sequence"/>
</dbReference>
<reference evidence="1 2" key="1">
    <citation type="submission" date="2022-10" db="EMBL/GenBank/DDBJ databases">
        <title>Aestuariibacter sp. AA17 isolated from Montipora capitata coral fragment.</title>
        <authorList>
            <person name="Emsley S.A."/>
            <person name="Pfannmuller K.M."/>
            <person name="Loughran R.M."/>
            <person name="Shlafstein M."/>
            <person name="Papke E."/>
            <person name="Saw J.H."/>
            <person name="Ushijima B."/>
            <person name="Videau P."/>
        </authorList>
    </citation>
    <scope>NUCLEOTIDE SEQUENCE [LARGE SCALE GENOMIC DNA]</scope>
    <source>
        <strain evidence="1 2">AA17</strain>
    </source>
</reference>
<evidence type="ECO:0000313" key="2">
    <source>
        <dbReference type="Proteomes" id="UP001652504"/>
    </source>
</evidence>
<protein>
    <submittedName>
        <fullName evidence="1">Uncharacterized protein</fullName>
    </submittedName>
</protein>
<gene>
    <name evidence="1" type="ORF">OE749_12425</name>
</gene>
<keyword evidence="2" id="KW-1185">Reference proteome</keyword>
<name>A0ABT3A9Z7_9ALTE</name>
<dbReference type="RefSeq" id="WP_263712790.1">
    <property type="nucleotide sequence ID" value="NZ_JAOWKX010000006.1"/>
</dbReference>
<dbReference type="EMBL" id="JAOWKX010000006">
    <property type="protein sequence ID" value="MCV2885501.1"/>
    <property type="molecule type" value="Genomic_DNA"/>
</dbReference>
<organism evidence="1 2">
    <name type="scientific">Fluctibacter corallii</name>
    <dbReference type="NCBI Taxonomy" id="2984329"/>
    <lineage>
        <taxon>Bacteria</taxon>
        <taxon>Pseudomonadati</taxon>
        <taxon>Pseudomonadota</taxon>
        <taxon>Gammaproteobacteria</taxon>
        <taxon>Alteromonadales</taxon>
        <taxon>Alteromonadaceae</taxon>
        <taxon>Fluctibacter</taxon>
    </lineage>
</organism>
<comment type="caution">
    <text evidence="1">The sequence shown here is derived from an EMBL/GenBank/DDBJ whole genome shotgun (WGS) entry which is preliminary data.</text>
</comment>